<evidence type="ECO:0000256" key="1">
    <source>
        <dbReference type="ARBA" id="ARBA00022441"/>
    </source>
</evidence>
<dbReference type="InterPro" id="IPR006652">
    <property type="entry name" value="Kelch_1"/>
</dbReference>
<accession>A0ABR2X1C3</accession>
<name>A0ABR2X1C3_9FUNG</name>
<evidence type="ECO:0000256" key="2">
    <source>
        <dbReference type="ARBA" id="ARBA00022737"/>
    </source>
</evidence>
<dbReference type="InterPro" id="IPR015915">
    <property type="entry name" value="Kelch-typ_b-propeller"/>
</dbReference>
<dbReference type="Pfam" id="PF06588">
    <property type="entry name" value="Muskelin_N"/>
    <property type="match status" value="1"/>
</dbReference>
<dbReference type="SUPFAM" id="SSF117281">
    <property type="entry name" value="Kelch motif"/>
    <property type="match status" value="1"/>
</dbReference>
<evidence type="ECO:0000313" key="5">
    <source>
        <dbReference type="Proteomes" id="UP001479436"/>
    </source>
</evidence>
<keyword evidence="2" id="KW-0677">Repeat</keyword>
<feature type="domain" description="Muskelin N-terminal" evidence="3">
    <location>
        <begin position="28"/>
        <end position="221"/>
    </location>
</feature>
<protein>
    <recommendedName>
        <fullName evidence="3">Muskelin N-terminal domain-containing protein</fullName>
    </recommendedName>
</protein>
<reference evidence="4 5" key="1">
    <citation type="submission" date="2023-04" db="EMBL/GenBank/DDBJ databases">
        <title>Genome of Basidiobolus ranarum AG-B5.</title>
        <authorList>
            <person name="Stajich J.E."/>
            <person name="Carter-House D."/>
            <person name="Gryganskyi A."/>
        </authorList>
    </citation>
    <scope>NUCLEOTIDE SEQUENCE [LARGE SCALE GENOMIC DNA]</scope>
    <source>
        <strain evidence="4 5">AG-B5</strain>
    </source>
</reference>
<dbReference type="PANTHER" id="PTHR15526">
    <property type="entry name" value="MUSKELIN"/>
    <property type="match status" value="1"/>
</dbReference>
<sequence length="736" mass="85642">MENVTKQSDIHVSKKSEQTTSFVRDKVEKLKYEIEAWSSHSAAYHPSNIMIDNPQGQFSRWSSGSNTQSQFITLKLEKVSIIHSITFGKYHKVHVCNLKEFKVFGGMSTSNMTELLHSGLKNDKEPETFPLKYKTDNLIFPCQYIKIMPLMAWGVNFNYSIWYVELRGVSEPKLIEDAYMQYVNYREQEAARLCLKYFRQKNYQEAFIALQNTTGLLLEDPMLTNLHTSLVKDGDFEMTEKIINQAVEKNLFDDYISQCEYNPIWKRVIGVSNDGMLPCVRGGHQMCIDVQHSKVYLIGGWDGYKDLGDFWVFDISTRTWTLLSEDTAKEGGPGPRSCHKVCFDDSNGDLYVLGRYVDVETRANTNLESDFYLYNVVEDKWTCLSRNTKIEGGPDLIYDQQMCMDTEARVMYVFGGRNIHPDPNYQSYSGLYAYHSLNRTWKLICSDQQPTDQCTNLKSRNGHSMLFDARERRFYIFAGQRNKDYLSDFYIYDLDTGVIHEKSRDYWKQGSFDAGSTQRATIDADLREIYVLSGLVKERVTHDAVKNNFWVYHLKTERWQRVYQNENVEPNYRSRMSEVEPCPRFAHQLVYDSKNKIHYLFGGNPGTHGNSTQRLDDFWELRLLRPKASDVLRRATLFIRRQRYKEMCKTGPSVDALKYLQYEVSEVVNHLNSDESTEFRALTASLFGKKVPQADTFDCASESHQERTELYETLLEYFPDGMKQPKGDLVDLVLKK</sequence>
<dbReference type="Pfam" id="PF01344">
    <property type="entry name" value="Kelch_1"/>
    <property type="match status" value="1"/>
</dbReference>
<dbReference type="EMBL" id="JASJQH010000071">
    <property type="protein sequence ID" value="KAK9767544.1"/>
    <property type="molecule type" value="Genomic_DNA"/>
</dbReference>
<dbReference type="Gene3D" id="2.60.120.260">
    <property type="entry name" value="Galactose-binding domain-like"/>
    <property type="match status" value="1"/>
</dbReference>
<evidence type="ECO:0000313" key="4">
    <source>
        <dbReference type="EMBL" id="KAK9767544.1"/>
    </source>
</evidence>
<dbReference type="InterPro" id="IPR008979">
    <property type="entry name" value="Galactose-bd-like_sf"/>
</dbReference>
<dbReference type="Proteomes" id="UP001479436">
    <property type="component" value="Unassembled WGS sequence"/>
</dbReference>
<gene>
    <name evidence="4" type="ORF">K7432_002597</name>
</gene>
<comment type="caution">
    <text evidence="4">The sequence shown here is derived from an EMBL/GenBank/DDBJ whole genome shotgun (WGS) entry which is preliminary data.</text>
</comment>
<dbReference type="PROSITE" id="PS50896">
    <property type="entry name" value="LISH"/>
    <property type="match status" value="1"/>
</dbReference>
<evidence type="ECO:0000259" key="3">
    <source>
        <dbReference type="Pfam" id="PF06588"/>
    </source>
</evidence>
<dbReference type="Pfam" id="PF24681">
    <property type="entry name" value="Kelch_KLHDC2_KLHL20_DRC7"/>
    <property type="match status" value="1"/>
</dbReference>
<dbReference type="InterPro" id="IPR006594">
    <property type="entry name" value="LisH"/>
</dbReference>
<keyword evidence="5" id="KW-1185">Reference proteome</keyword>
<dbReference type="InterPro" id="IPR052456">
    <property type="entry name" value="CTLH_complex_component"/>
</dbReference>
<dbReference type="Gene3D" id="2.120.10.80">
    <property type="entry name" value="Kelch-type beta propeller"/>
    <property type="match status" value="2"/>
</dbReference>
<organism evidence="4 5">
    <name type="scientific">Basidiobolus ranarum</name>
    <dbReference type="NCBI Taxonomy" id="34480"/>
    <lineage>
        <taxon>Eukaryota</taxon>
        <taxon>Fungi</taxon>
        <taxon>Fungi incertae sedis</taxon>
        <taxon>Zoopagomycota</taxon>
        <taxon>Entomophthoromycotina</taxon>
        <taxon>Basidiobolomycetes</taxon>
        <taxon>Basidiobolales</taxon>
        <taxon>Basidiobolaceae</taxon>
        <taxon>Basidiobolus</taxon>
    </lineage>
</organism>
<dbReference type="PANTHER" id="PTHR15526:SF5">
    <property type="entry name" value="MUSKELIN"/>
    <property type="match status" value="1"/>
</dbReference>
<dbReference type="SUPFAM" id="SSF49785">
    <property type="entry name" value="Galactose-binding domain-like"/>
    <property type="match status" value="1"/>
</dbReference>
<proteinExistence type="predicted"/>
<keyword evidence="1" id="KW-0880">Kelch repeat</keyword>
<dbReference type="InterPro" id="IPR010565">
    <property type="entry name" value="Muskelin_N"/>
</dbReference>